<evidence type="ECO:0000313" key="1">
    <source>
        <dbReference type="EMBL" id="PKR54407.1"/>
    </source>
</evidence>
<reference evidence="1 2" key="1">
    <citation type="submission" date="2017-09" db="EMBL/GenBank/DDBJ databases">
        <title>Biodiversity and function of Thalassospira species in the particle-attached aromatic-hydrocarbon-degrading consortia from the surface seawater of the South China Sea.</title>
        <authorList>
            <person name="Dong C."/>
            <person name="Liu R."/>
            <person name="Shao Z."/>
        </authorList>
    </citation>
    <scope>NUCLEOTIDE SEQUENCE [LARGE SCALE GENOMIC DNA]</scope>
    <source>
        <strain evidence="1 2">CSC1P2</strain>
    </source>
</reference>
<dbReference type="OrthoDB" id="7366231at2"/>
<proteinExistence type="predicted"/>
<protein>
    <submittedName>
        <fullName evidence="1">Uncharacterized protein</fullName>
    </submittedName>
</protein>
<dbReference type="RefSeq" id="WP_101266000.1">
    <property type="nucleotide sequence ID" value="NZ_NWTK01000005.1"/>
</dbReference>
<dbReference type="Proteomes" id="UP000233597">
    <property type="component" value="Unassembled WGS sequence"/>
</dbReference>
<gene>
    <name evidence="1" type="ORF">COO20_09770</name>
</gene>
<evidence type="ECO:0000313" key="2">
    <source>
        <dbReference type="Proteomes" id="UP000233597"/>
    </source>
</evidence>
<comment type="caution">
    <text evidence="1">The sequence shown here is derived from an EMBL/GenBank/DDBJ whole genome shotgun (WGS) entry which is preliminary data.</text>
</comment>
<dbReference type="Pfam" id="PF05354">
    <property type="entry name" value="Phage_attach"/>
    <property type="match status" value="1"/>
</dbReference>
<dbReference type="AlphaFoldDB" id="A0A2N3KV40"/>
<dbReference type="GO" id="GO:0019068">
    <property type="term" value="P:virion assembly"/>
    <property type="evidence" value="ECO:0007669"/>
    <property type="project" value="InterPro"/>
</dbReference>
<name>A0A2N3KV40_9PROT</name>
<sequence length="102" mass="10969">MFDPFYAALFNDPFVSNSADYQPETGENIAGIRVIVSAPDVTTPVMGFDAVSATMIIEVRATDIAAPKRDDVFVIDGIAYVIKAAPKANSTRGVWRCEAVAQ</sequence>
<dbReference type="InterPro" id="IPR008018">
    <property type="entry name" value="Phage_tail_attach_FII"/>
</dbReference>
<organism evidence="1 2">
    <name type="scientific">Thalassospira marina</name>
    <dbReference type="NCBI Taxonomy" id="2048283"/>
    <lineage>
        <taxon>Bacteria</taxon>
        <taxon>Pseudomonadati</taxon>
        <taxon>Pseudomonadota</taxon>
        <taxon>Alphaproteobacteria</taxon>
        <taxon>Rhodospirillales</taxon>
        <taxon>Thalassospiraceae</taxon>
        <taxon>Thalassospira</taxon>
    </lineage>
</organism>
<dbReference type="EMBL" id="NWTK01000005">
    <property type="protein sequence ID" value="PKR54407.1"/>
    <property type="molecule type" value="Genomic_DNA"/>
</dbReference>
<accession>A0A2N3KV40</accession>